<protein>
    <submittedName>
        <fullName evidence="7">Helix-turn-helix domain-containing protein</fullName>
    </submittedName>
</protein>
<keyword evidence="2" id="KW-0238">DNA-binding</keyword>
<dbReference type="SUPFAM" id="SSF48452">
    <property type="entry name" value="TPR-like"/>
    <property type="match status" value="1"/>
</dbReference>
<feature type="domain" description="HTH araC/xylS-type" evidence="6">
    <location>
        <begin position="399"/>
        <end position="503"/>
    </location>
</feature>
<gene>
    <name evidence="7" type="ORF">QRD02_09845</name>
</gene>
<dbReference type="Gene3D" id="1.25.40.10">
    <property type="entry name" value="Tetratricopeptide repeat domain"/>
    <property type="match status" value="2"/>
</dbReference>
<evidence type="ECO:0000256" key="4">
    <source>
        <dbReference type="PROSITE-ProRule" id="PRU00339"/>
    </source>
</evidence>
<organism evidence="7 8">
    <name type="scientific">Aequorivita aurantiaca</name>
    <dbReference type="NCBI Taxonomy" id="3053356"/>
    <lineage>
        <taxon>Bacteria</taxon>
        <taxon>Pseudomonadati</taxon>
        <taxon>Bacteroidota</taxon>
        <taxon>Flavobacteriia</taxon>
        <taxon>Flavobacteriales</taxon>
        <taxon>Flavobacteriaceae</taxon>
        <taxon>Aequorivita</taxon>
    </lineage>
</organism>
<dbReference type="InterPro" id="IPR011990">
    <property type="entry name" value="TPR-like_helical_dom_sf"/>
</dbReference>
<evidence type="ECO:0000256" key="5">
    <source>
        <dbReference type="SAM" id="Phobius"/>
    </source>
</evidence>
<keyword evidence="8" id="KW-1185">Reference proteome</keyword>
<evidence type="ECO:0000259" key="6">
    <source>
        <dbReference type="PROSITE" id="PS01124"/>
    </source>
</evidence>
<dbReference type="InterPro" id="IPR018060">
    <property type="entry name" value="HTH_AraC"/>
</dbReference>
<sequence>MRFYFLIFFIAQISINSNAQDFGDYKNMLSNAEAILYTQPQAAIKIANHVLENSANKDQRVQAHLLNTVGFYITGNFENAVKAGVQAKVIAESTKNLPLQLRATVTSIPILMHLGLDVVAQQYYINTIVLATAINNEDAQKYIYAGKALLEANKNLQEDNWQQASEQFNLAKTNFEKIPDPVMAIETTVSIAEIFLKRNDTTASKEYFENLLAKTGGEHPNNYLEMVLRNQMGNLYFIQKNYEKALESYQTALKIATQFENHAYQAQISENLSSVYLALKNSDQFYAFKKEAQQLDTKTEIAEDQGVNAIYNYVNTNHTTKTETLKKNYAQNIWIFSAILGFIIILGLLLRFRYRSRFKQYQKFIAYNENRERPTEELPTKEISKGLNIPVETENLLVKKLAHFENSKQFTKQDMSLALLAAHLDTNTKYLSEVINTHKGKNFNSYINELRINYIIDKLKNNRTYLQYKISYLAEESGFSSHSSFATVFKSVTGISPTVFIDLLKSSKKSPKHVYEEVE</sequence>
<keyword evidence="5" id="KW-0472">Membrane</keyword>
<dbReference type="EMBL" id="JAUGQQ010000005">
    <property type="protein sequence ID" value="MDN3724687.1"/>
    <property type="molecule type" value="Genomic_DNA"/>
</dbReference>
<dbReference type="PANTHER" id="PTHR43280:SF2">
    <property type="entry name" value="HTH-TYPE TRANSCRIPTIONAL REGULATOR EXSA"/>
    <property type="match status" value="1"/>
</dbReference>
<dbReference type="SMART" id="SM00028">
    <property type="entry name" value="TPR"/>
    <property type="match status" value="1"/>
</dbReference>
<keyword evidence="4" id="KW-0802">TPR repeat</keyword>
<keyword evidence="3" id="KW-0804">Transcription</keyword>
<evidence type="ECO:0000313" key="8">
    <source>
        <dbReference type="Proteomes" id="UP001244787"/>
    </source>
</evidence>
<dbReference type="InterPro" id="IPR019734">
    <property type="entry name" value="TPR_rpt"/>
</dbReference>
<accession>A0ABT8DNN6</accession>
<dbReference type="PROSITE" id="PS50005">
    <property type="entry name" value="TPR"/>
    <property type="match status" value="1"/>
</dbReference>
<dbReference type="PROSITE" id="PS01124">
    <property type="entry name" value="HTH_ARAC_FAMILY_2"/>
    <property type="match status" value="1"/>
</dbReference>
<proteinExistence type="predicted"/>
<dbReference type="SMART" id="SM00342">
    <property type="entry name" value="HTH_ARAC"/>
    <property type="match status" value="1"/>
</dbReference>
<keyword evidence="5" id="KW-1133">Transmembrane helix</keyword>
<evidence type="ECO:0000313" key="7">
    <source>
        <dbReference type="EMBL" id="MDN3724687.1"/>
    </source>
</evidence>
<evidence type="ECO:0000256" key="2">
    <source>
        <dbReference type="ARBA" id="ARBA00023125"/>
    </source>
</evidence>
<evidence type="ECO:0000256" key="1">
    <source>
        <dbReference type="ARBA" id="ARBA00023015"/>
    </source>
</evidence>
<comment type="caution">
    <text evidence="7">The sequence shown here is derived from an EMBL/GenBank/DDBJ whole genome shotgun (WGS) entry which is preliminary data.</text>
</comment>
<feature type="repeat" description="TPR" evidence="4">
    <location>
        <begin position="226"/>
        <end position="259"/>
    </location>
</feature>
<evidence type="ECO:0000256" key="3">
    <source>
        <dbReference type="ARBA" id="ARBA00023163"/>
    </source>
</evidence>
<dbReference type="InterPro" id="IPR009057">
    <property type="entry name" value="Homeodomain-like_sf"/>
</dbReference>
<feature type="transmembrane region" description="Helical" evidence="5">
    <location>
        <begin position="333"/>
        <end position="352"/>
    </location>
</feature>
<reference evidence="7 8" key="1">
    <citation type="submission" date="2023-06" db="EMBL/GenBank/DDBJ databases">
        <authorList>
            <person name="Ye Y.-Q."/>
            <person name="Du Z.-J."/>
        </authorList>
    </citation>
    <scope>NUCLEOTIDE SEQUENCE [LARGE SCALE GENOMIC DNA]</scope>
    <source>
        <strain evidence="7 8">SDUM287046</strain>
    </source>
</reference>
<dbReference type="Pfam" id="PF13424">
    <property type="entry name" value="TPR_12"/>
    <property type="match status" value="1"/>
</dbReference>
<keyword evidence="5" id="KW-0812">Transmembrane</keyword>
<dbReference type="SUPFAM" id="SSF46689">
    <property type="entry name" value="Homeodomain-like"/>
    <property type="match status" value="1"/>
</dbReference>
<dbReference type="RefSeq" id="WP_290254774.1">
    <property type="nucleotide sequence ID" value="NZ_JAUGQQ010000005.1"/>
</dbReference>
<dbReference type="Gene3D" id="1.10.10.60">
    <property type="entry name" value="Homeodomain-like"/>
    <property type="match status" value="2"/>
</dbReference>
<keyword evidence="1" id="KW-0805">Transcription regulation</keyword>
<dbReference type="Proteomes" id="UP001244787">
    <property type="component" value="Unassembled WGS sequence"/>
</dbReference>
<name>A0ABT8DNN6_9FLAO</name>
<dbReference type="Pfam" id="PF12833">
    <property type="entry name" value="HTH_18"/>
    <property type="match status" value="1"/>
</dbReference>
<dbReference type="PANTHER" id="PTHR43280">
    <property type="entry name" value="ARAC-FAMILY TRANSCRIPTIONAL REGULATOR"/>
    <property type="match status" value="1"/>
</dbReference>